<keyword evidence="2" id="KW-1185">Reference proteome</keyword>
<dbReference type="RefSeq" id="WP_129010955.1">
    <property type="nucleotide sequence ID" value="NZ_CP053835.1"/>
</dbReference>
<sequence>MLNVTLLTSVAKSALVGAVATKIVDTLVSSKINNKIEQTKWLRNTKLDLFSKLTEEIMLIDNENFKTQLKDIKRISAKIILLVNDRKLEDKIEDYITRLNRFSQNEKIERNALSLVNKDMISFLQKNIRL</sequence>
<evidence type="ECO:0000313" key="1">
    <source>
        <dbReference type="EMBL" id="QKF76908.1"/>
    </source>
</evidence>
<gene>
    <name evidence="1" type="ORF">ADFLV_0863</name>
</gene>
<dbReference type="KEGG" id="adz:ADFLV_0863"/>
<accession>A0AAE7BE81</accession>
<name>A0AAE7BE81_9BACT</name>
<dbReference type="AlphaFoldDB" id="A0AAE7BE81"/>
<dbReference type="Proteomes" id="UP000503313">
    <property type="component" value="Chromosome"/>
</dbReference>
<protein>
    <submittedName>
        <fullName evidence="1">Uncharacterized protein</fullName>
    </submittedName>
</protein>
<proteinExistence type="predicted"/>
<reference evidence="1 2" key="1">
    <citation type="submission" date="2020-05" db="EMBL/GenBank/DDBJ databases">
        <title>Complete genome sequencing of Campylobacter and Arcobacter type strains.</title>
        <authorList>
            <person name="Miller W.G."/>
            <person name="Yee E."/>
        </authorList>
    </citation>
    <scope>NUCLEOTIDE SEQUENCE [LARGE SCALE GENOMIC DNA]</scope>
    <source>
        <strain evidence="1 2">LMG 25694</strain>
    </source>
</reference>
<dbReference type="EMBL" id="CP053835">
    <property type="protein sequence ID" value="QKF76908.1"/>
    <property type="molecule type" value="Genomic_DNA"/>
</dbReference>
<organism evidence="1 2">
    <name type="scientific">Arcobacter defluvii</name>
    <dbReference type="NCBI Taxonomy" id="873191"/>
    <lineage>
        <taxon>Bacteria</taxon>
        <taxon>Pseudomonadati</taxon>
        <taxon>Campylobacterota</taxon>
        <taxon>Epsilonproteobacteria</taxon>
        <taxon>Campylobacterales</taxon>
        <taxon>Arcobacteraceae</taxon>
        <taxon>Arcobacter</taxon>
    </lineage>
</organism>
<evidence type="ECO:0000313" key="2">
    <source>
        <dbReference type="Proteomes" id="UP000503313"/>
    </source>
</evidence>